<sequence length="105" mass="12403">MSSDELEPNIRLILTTLQQSIAKIHDNNRRTLGNCIRESQFIILKKVKEEQIISMKIVPLWSGQICDIEIVNENVQSHMFGQSKWRMVRKKDFKNIKINPREQQI</sequence>
<organism evidence="1 2">
    <name type="scientific">Streblomastix strix</name>
    <dbReference type="NCBI Taxonomy" id="222440"/>
    <lineage>
        <taxon>Eukaryota</taxon>
        <taxon>Metamonada</taxon>
        <taxon>Preaxostyla</taxon>
        <taxon>Oxymonadida</taxon>
        <taxon>Streblomastigidae</taxon>
        <taxon>Streblomastix</taxon>
    </lineage>
</organism>
<evidence type="ECO:0000313" key="2">
    <source>
        <dbReference type="Proteomes" id="UP000324800"/>
    </source>
</evidence>
<dbReference type="EMBL" id="SNRW01005142">
    <property type="protein sequence ID" value="KAA6385707.1"/>
    <property type="molecule type" value="Genomic_DNA"/>
</dbReference>
<reference evidence="1 2" key="1">
    <citation type="submission" date="2019-03" db="EMBL/GenBank/DDBJ databases">
        <title>Single cell metagenomics reveals metabolic interactions within the superorganism composed of flagellate Streblomastix strix and complex community of Bacteroidetes bacteria on its surface.</title>
        <authorList>
            <person name="Treitli S.C."/>
            <person name="Kolisko M."/>
            <person name="Husnik F."/>
            <person name="Keeling P."/>
            <person name="Hampl V."/>
        </authorList>
    </citation>
    <scope>NUCLEOTIDE SEQUENCE [LARGE SCALE GENOMIC DNA]</scope>
    <source>
        <strain evidence="1">ST1C</strain>
    </source>
</reference>
<protein>
    <submittedName>
        <fullName evidence="1">Uncharacterized protein</fullName>
    </submittedName>
</protein>
<accession>A0A5J4VSZ6</accession>
<gene>
    <name evidence="1" type="ORF">EZS28_018761</name>
</gene>
<dbReference type="Proteomes" id="UP000324800">
    <property type="component" value="Unassembled WGS sequence"/>
</dbReference>
<name>A0A5J4VSZ6_9EUKA</name>
<proteinExistence type="predicted"/>
<evidence type="ECO:0000313" key="1">
    <source>
        <dbReference type="EMBL" id="KAA6385707.1"/>
    </source>
</evidence>
<dbReference type="AlphaFoldDB" id="A0A5J4VSZ6"/>
<comment type="caution">
    <text evidence="1">The sequence shown here is derived from an EMBL/GenBank/DDBJ whole genome shotgun (WGS) entry which is preliminary data.</text>
</comment>